<dbReference type="EMBL" id="JACGCM010002027">
    <property type="protein sequence ID" value="KAF6145875.1"/>
    <property type="molecule type" value="Genomic_DNA"/>
</dbReference>
<feature type="transmembrane region" description="Helical" evidence="7">
    <location>
        <begin position="383"/>
        <end position="399"/>
    </location>
</feature>
<dbReference type="GO" id="GO:0046839">
    <property type="term" value="P:phospholipid dephosphorylation"/>
    <property type="evidence" value="ECO:0007669"/>
    <property type="project" value="TreeGrafter"/>
</dbReference>
<dbReference type="InterPro" id="IPR036938">
    <property type="entry name" value="PAP2/HPO_sf"/>
</dbReference>
<feature type="transmembrane region" description="Helical" evidence="7">
    <location>
        <begin position="317"/>
        <end position="337"/>
    </location>
</feature>
<feature type="transmembrane region" description="Helical" evidence="7">
    <location>
        <begin position="442"/>
        <end position="461"/>
    </location>
</feature>
<evidence type="ECO:0000256" key="2">
    <source>
        <dbReference type="ARBA" id="ARBA00008816"/>
    </source>
</evidence>
<evidence type="ECO:0000256" key="1">
    <source>
        <dbReference type="ARBA" id="ARBA00004141"/>
    </source>
</evidence>
<dbReference type="InterPro" id="IPR009027">
    <property type="entry name" value="Ribosomal_bL9/RNase_H1_N"/>
</dbReference>
<feature type="transmembrane region" description="Helical" evidence="7">
    <location>
        <begin position="242"/>
        <end position="265"/>
    </location>
</feature>
<organism evidence="9 10">
    <name type="scientific">Kingdonia uniflora</name>
    <dbReference type="NCBI Taxonomy" id="39325"/>
    <lineage>
        <taxon>Eukaryota</taxon>
        <taxon>Viridiplantae</taxon>
        <taxon>Streptophyta</taxon>
        <taxon>Embryophyta</taxon>
        <taxon>Tracheophyta</taxon>
        <taxon>Spermatophyta</taxon>
        <taxon>Magnoliopsida</taxon>
        <taxon>Ranunculales</taxon>
        <taxon>Circaeasteraceae</taxon>
        <taxon>Kingdonia</taxon>
    </lineage>
</organism>
<evidence type="ECO:0000259" key="8">
    <source>
        <dbReference type="SMART" id="SM00014"/>
    </source>
</evidence>
<keyword evidence="4" id="KW-0378">Hydrolase</keyword>
<proteinExistence type="inferred from homology"/>
<keyword evidence="10" id="KW-1185">Reference proteome</keyword>
<feature type="transmembrane region" description="Helical" evidence="7">
    <location>
        <begin position="285"/>
        <end position="305"/>
    </location>
</feature>
<reference evidence="9 10" key="1">
    <citation type="journal article" date="2020" name="IScience">
        <title>Genome Sequencing of the Endangered Kingdonia uniflora (Circaeasteraceae, Ranunculales) Reveals Potential Mechanisms of Evolutionary Specialization.</title>
        <authorList>
            <person name="Sun Y."/>
            <person name="Deng T."/>
            <person name="Zhang A."/>
            <person name="Moore M.J."/>
            <person name="Landis J.B."/>
            <person name="Lin N."/>
            <person name="Zhang H."/>
            <person name="Zhang X."/>
            <person name="Huang J."/>
            <person name="Zhang X."/>
            <person name="Sun H."/>
            <person name="Wang H."/>
        </authorList>
    </citation>
    <scope>NUCLEOTIDE SEQUENCE [LARGE SCALE GENOMIC DNA]</scope>
    <source>
        <strain evidence="9">TB1705</strain>
        <tissue evidence="9">Leaf</tissue>
    </source>
</reference>
<protein>
    <recommendedName>
        <fullName evidence="8">Phosphatidic acid phosphatase type 2/haloperoxidase domain-containing protein</fullName>
    </recommendedName>
</protein>
<dbReference type="PANTHER" id="PTHR10165">
    <property type="entry name" value="LIPID PHOSPHATE PHOSPHATASE"/>
    <property type="match status" value="1"/>
</dbReference>
<evidence type="ECO:0000313" key="10">
    <source>
        <dbReference type="Proteomes" id="UP000541444"/>
    </source>
</evidence>
<feature type="transmembrane region" description="Helical" evidence="7">
    <location>
        <begin position="411"/>
        <end position="430"/>
    </location>
</feature>
<dbReference type="OrthoDB" id="10030083at2759"/>
<evidence type="ECO:0000256" key="3">
    <source>
        <dbReference type="ARBA" id="ARBA00022692"/>
    </source>
</evidence>
<dbReference type="InterPro" id="IPR037056">
    <property type="entry name" value="RNase_H1_N_sf"/>
</dbReference>
<keyword evidence="6 7" id="KW-0472">Membrane</keyword>
<sequence>MDQYDDETLELEDVAAAAATAVNLVLLLVEATQYDRTPSVNRREYRNTNLRWLYDESDIIYHNMLRMNKACFISFCDRLRWKGLRASKHLDVEEHVTIFLLIVGHDTRYYVVCVGRVPGVYEIWEKTYPQVSGFRGAIHRRVNSRAEADHLFAAFVEKERHVQGGVALEEEEAPPAVEVEEAEDVEDLGGMVVRDVYGWIFYVVLACVGVVCCKVKMPEIMLGAHTVKSHGFKVARFHMHDWIILMLMLGVIVILNVIEPFHRFVGNHMMTDLMYPYKSNTVPTWAVPIIAVLLPFIVFIVYYYYRRDVYDLHHAILGILFAVFITGVMTDAIKVTVGRPRPDFFWRCFPNGKRKFDPITLNVICHGDKKEINEGYKSFPSGHTSWSFAGLAFLAWYLAGKIRVFDRRGHVAKLCIVFLPFLAAALVAVSRVDDYRHHWEDVFTGALLGTTVASFCYLQFFPPPYDIDGTFPLLFVSIPVLKIGL</sequence>
<comment type="caution">
    <text evidence="9">The sequence shown here is derived from an EMBL/GenBank/DDBJ whole genome shotgun (WGS) entry which is preliminary data.</text>
</comment>
<dbReference type="InterPro" id="IPR000326">
    <property type="entry name" value="PAP2/HPO"/>
</dbReference>
<dbReference type="SUPFAM" id="SSF48317">
    <property type="entry name" value="Acid phosphatase/Vanadium-dependent haloperoxidase"/>
    <property type="match status" value="1"/>
</dbReference>
<dbReference type="PANTHER" id="PTHR10165:SF35">
    <property type="entry name" value="RE23632P"/>
    <property type="match status" value="1"/>
</dbReference>
<dbReference type="Gene3D" id="3.40.970.10">
    <property type="entry name" value="Ribonuclease H1, N-terminal domain"/>
    <property type="match status" value="1"/>
</dbReference>
<keyword evidence="3 7" id="KW-0812">Transmembrane</keyword>
<feature type="domain" description="Phosphatidic acid phosphatase type 2/haloperoxidase" evidence="8">
    <location>
        <begin position="316"/>
        <end position="457"/>
    </location>
</feature>
<accession>A0A7J7LT92</accession>
<dbReference type="InterPro" id="IPR011320">
    <property type="entry name" value="RNase_H1_N"/>
</dbReference>
<dbReference type="FunFam" id="1.20.144.10:FF:000001">
    <property type="entry name" value="Lipid phosphate phosphatase 2"/>
    <property type="match status" value="1"/>
</dbReference>
<dbReference type="Proteomes" id="UP000541444">
    <property type="component" value="Unassembled WGS sequence"/>
</dbReference>
<dbReference type="SUPFAM" id="SSF55658">
    <property type="entry name" value="L9 N-domain-like"/>
    <property type="match status" value="1"/>
</dbReference>
<comment type="subcellular location">
    <subcellularLocation>
        <location evidence="1">Membrane</location>
        <topology evidence="1">Multi-pass membrane protein</topology>
    </subcellularLocation>
</comment>
<feature type="transmembrane region" description="Helical" evidence="7">
    <location>
        <begin position="196"/>
        <end position="213"/>
    </location>
</feature>
<comment type="similarity">
    <text evidence="2">Belongs to the PA-phosphatase related phosphoesterase family.</text>
</comment>
<evidence type="ECO:0000313" key="9">
    <source>
        <dbReference type="EMBL" id="KAF6145875.1"/>
    </source>
</evidence>
<dbReference type="SMART" id="SM00014">
    <property type="entry name" value="acidPPc"/>
    <property type="match status" value="1"/>
</dbReference>
<dbReference type="GO" id="GO:0006644">
    <property type="term" value="P:phospholipid metabolic process"/>
    <property type="evidence" value="ECO:0007669"/>
    <property type="project" value="InterPro"/>
</dbReference>
<dbReference type="CDD" id="cd03390">
    <property type="entry name" value="PAP2_containing_1_like"/>
    <property type="match status" value="1"/>
</dbReference>
<dbReference type="Gene3D" id="1.20.144.10">
    <property type="entry name" value="Phosphatidic acid phosphatase type 2/haloperoxidase"/>
    <property type="match status" value="1"/>
</dbReference>
<dbReference type="InterPro" id="IPR043216">
    <property type="entry name" value="PAP-like"/>
</dbReference>
<dbReference type="GO" id="GO:0008195">
    <property type="term" value="F:phosphatidate phosphatase activity"/>
    <property type="evidence" value="ECO:0007669"/>
    <property type="project" value="TreeGrafter"/>
</dbReference>
<keyword evidence="5 7" id="KW-1133">Transmembrane helix</keyword>
<dbReference type="Pfam" id="PF01693">
    <property type="entry name" value="Cauli_VI"/>
    <property type="match status" value="1"/>
</dbReference>
<evidence type="ECO:0000256" key="4">
    <source>
        <dbReference type="ARBA" id="ARBA00022801"/>
    </source>
</evidence>
<dbReference type="GO" id="GO:0016020">
    <property type="term" value="C:membrane"/>
    <property type="evidence" value="ECO:0007669"/>
    <property type="project" value="UniProtKB-SubCell"/>
</dbReference>
<dbReference type="AlphaFoldDB" id="A0A7J7LT92"/>
<evidence type="ECO:0000256" key="5">
    <source>
        <dbReference type="ARBA" id="ARBA00022989"/>
    </source>
</evidence>
<gene>
    <name evidence="9" type="ORF">GIB67_028870</name>
</gene>
<evidence type="ECO:0000256" key="7">
    <source>
        <dbReference type="SAM" id="Phobius"/>
    </source>
</evidence>
<evidence type="ECO:0000256" key="6">
    <source>
        <dbReference type="ARBA" id="ARBA00023136"/>
    </source>
</evidence>
<dbReference type="Pfam" id="PF01569">
    <property type="entry name" value="PAP2"/>
    <property type="match status" value="1"/>
</dbReference>
<name>A0A7J7LT92_9MAGN</name>